<sequence length="205" mass="21150">MAKASWCNVSPMSGRENGALTISAGAHTGRVARNTVVTVTAAHGTRPSAGIAVSQAGIGTETTMDSTKPAVPAAGGTVIINGTSTSSTLRWDCVAELLGIRIPIQNVRVTVNSREIENDESIPDDPGASERFGFVATITVPASKLAMDATITFKVTDDTGVSKTCTFTWKAGASTLSVSRPSLSLLHTGAGQTVNVTSNDDWNVS</sequence>
<protein>
    <submittedName>
        <fullName evidence="3">BACON domain-containing protein</fullName>
    </submittedName>
</protein>
<reference evidence="2 4" key="1">
    <citation type="submission" date="2019-07" db="EMBL/GenBank/DDBJ databases">
        <title>Genome sequencing of Bacteroides fragilis.</title>
        <authorList>
            <person name="Galasyn E.V."/>
            <person name="Ruoff K.L."/>
            <person name="Price C.E."/>
            <person name="Valls R.A."/>
            <person name="O'Toole G.A."/>
        </authorList>
    </citation>
    <scope>NUCLEOTIDE SEQUENCE [LARGE SCALE GENOMIC DNA]</scope>
    <source>
        <strain evidence="2 4">AD135F_1B</strain>
    </source>
</reference>
<name>A0AB38PJ54_BACFG</name>
<dbReference type="RefSeq" id="WP_146333230.1">
    <property type="nucleotide sequence ID" value="NZ_VOHT01000019.1"/>
</dbReference>
<evidence type="ECO:0000259" key="1">
    <source>
        <dbReference type="Pfam" id="PF13004"/>
    </source>
</evidence>
<dbReference type="EMBL" id="VOHV01000009">
    <property type="protein sequence ID" value="TWV39303.1"/>
    <property type="molecule type" value="Genomic_DNA"/>
</dbReference>
<dbReference type="Pfam" id="PF13004">
    <property type="entry name" value="BACON"/>
    <property type="match status" value="1"/>
</dbReference>
<dbReference type="Gene3D" id="2.60.40.10">
    <property type="entry name" value="Immunoglobulins"/>
    <property type="match status" value="1"/>
</dbReference>
<proteinExistence type="predicted"/>
<dbReference type="InterPro" id="IPR024361">
    <property type="entry name" value="BACON"/>
</dbReference>
<evidence type="ECO:0000313" key="4">
    <source>
        <dbReference type="Proteomes" id="UP000315444"/>
    </source>
</evidence>
<comment type="caution">
    <text evidence="3">The sequence shown here is derived from an EMBL/GenBank/DDBJ whole genome shotgun (WGS) entry which is preliminary data.</text>
</comment>
<feature type="domain" description="BACON" evidence="1">
    <location>
        <begin position="3"/>
        <end position="56"/>
    </location>
</feature>
<evidence type="ECO:0000313" key="3">
    <source>
        <dbReference type="EMBL" id="TWV43531.1"/>
    </source>
</evidence>
<organism evidence="3 5">
    <name type="scientific">Bacteroides fragilis</name>
    <dbReference type="NCBI Taxonomy" id="817"/>
    <lineage>
        <taxon>Bacteria</taxon>
        <taxon>Pseudomonadati</taxon>
        <taxon>Bacteroidota</taxon>
        <taxon>Bacteroidia</taxon>
        <taxon>Bacteroidales</taxon>
        <taxon>Bacteroidaceae</taxon>
        <taxon>Bacteroides</taxon>
    </lineage>
</organism>
<evidence type="ECO:0000313" key="5">
    <source>
        <dbReference type="Proteomes" id="UP000319026"/>
    </source>
</evidence>
<evidence type="ECO:0000313" key="2">
    <source>
        <dbReference type="EMBL" id="TWV39303.1"/>
    </source>
</evidence>
<dbReference type="Proteomes" id="UP000319026">
    <property type="component" value="Unassembled WGS sequence"/>
</dbReference>
<gene>
    <name evidence="3" type="ORF">FSA03_24420</name>
    <name evidence="2" type="ORF">FSA06_18450</name>
</gene>
<dbReference type="Proteomes" id="UP000315444">
    <property type="component" value="Unassembled WGS sequence"/>
</dbReference>
<dbReference type="InterPro" id="IPR013783">
    <property type="entry name" value="Ig-like_fold"/>
</dbReference>
<reference evidence="3 5" key="2">
    <citation type="submission" date="2019-07" db="EMBL/GenBank/DDBJ databases">
        <title>Genome Sequencing of Bacteroides fragilis.</title>
        <authorList>
            <person name="Pinto K.M."/>
            <person name="Ruoff K.L."/>
            <person name="Price C.E."/>
            <person name="Valls R.A."/>
            <person name="O'Toole G.A."/>
        </authorList>
    </citation>
    <scope>NUCLEOTIDE SEQUENCE [LARGE SCALE GENOMIC DNA]</scope>
    <source>
        <strain evidence="3 5">AD135F_3B</strain>
    </source>
</reference>
<accession>A0AB38PJ54</accession>
<dbReference type="EMBL" id="VOHT01000019">
    <property type="protein sequence ID" value="TWV43531.1"/>
    <property type="molecule type" value="Genomic_DNA"/>
</dbReference>
<dbReference type="AlphaFoldDB" id="A0AB38PJ54"/>